<dbReference type="AlphaFoldDB" id="A0AAV2A5P1"/>
<proteinExistence type="predicted"/>
<gene>
    <name evidence="1" type="ORF">LARSCL_LOCUS9494</name>
</gene>
<accession>A0AAV2A5P1</accession>
<comment type="caution">
    <text evidence="1">The sequence shown here is derived from an EMBL/GenBank/DDBJ whole genome shotgun (WGS) entry which is preliminary data.</text>
</comment>
<evidence type="ECO:0000313" key="2">
    <source>
        <dbReference type="Proteomes" id="UP001497382"/>
    </source>
</evidence>
<sequence length="163" mass="18195">MLFLKNGVIGEERVELARSGYGIKKKVEMKIANREISNREMPSVAALVNTANKDIPESNKQFQENLVILPDGRSEVSLPFKPDIRLSSNKNLAERMYRNLCKCALKASKKGAGDLMTHRSVLHPADCDAEVKNIPSDPNKIPFVPMDTRCGRLIKRPQGFDSS</sequence>
<protein>
    <submittedName>
        <fullName evidence="1">Uncharacterized protein</fullName>
    </submittedName>
</protein>
<dbReference type="EMBL" id="CAXIEN010000106">
    <property type="protein sequence ID" value="CAL1277938.1"/>
    <property type="molecule type" value="Genomic_DNA"/>
</dbReference>
<organism evidence="1 2">
    <name type="scientific">Larinioides sclopetarius</name>
    <dbReference type="NCBI Taxonomy" id="280406"/>
    <lineage>
        <taxon>Eukaryota</taxon>
        <taxon>Metazoa</taxon>
        <taxon>Ecdysozoa</taxon>
        <taxon>Arthropoda</taxon>
        <taxon>Chelicerata</taxon>
        <taxon>Arachnida</taxon>
        <taxon>Araneae</taxon>
        <taxon>Araneomorphae</taxon>
        <taxon>Entelegynae</taxon>
        <taxon>Araneoidea</taxon>
        <taxon>Araneidae</taxon>
        <taxon>Larinioides</taxon>
    </lineage>
</organism>
<evidence type="ECO:0000313" key="1">
    <source>
        <dbReference type="EMBL" id="CAL1277938.1"/>
    </source>
</evidence>
<keyword evidence="2" id="KW-1185">Reference proteome</keyword>
<reference evidence="1 2" key="1">
    <citation type="submission" date="2024-04" db="EMBL/GenBank/DDBJ databases">
        <authorList>
            <person name="Rising A."/>
            <person name="Reimegard J."/>
            <person name="Sonavane S."/>
            <person name="Akerstrom W."/>
            <person name="Nylinder S."/>
            <person name="Hedman E."/>
            <person name="Kallberg Y."/>
        </authorList>
    </citation>
    <scope>NUCLEOTIDE SEQUENCE [LARGE SCALE GENOMIC DNA]</scope>
</reference>
<dbReference type="Proteomes" id="UP001497382">
    <property type="component" value="Unassembled WGS sequence"/>
</dbReference>
<name>A0AAV2A5P1_9ARAC</name>